<dbReference type="Proteomes" id="UP000435648">
    <property type="component" value="Chromosome"/>
</dbReference>
<evidence type="ECO:0000256" key="1">
    <source>
        <dbReference type="SAM" id="MobiDB-lite"/>
    </source>
</evidence>
<evidence type="ECO:0000313" key="5">
    <source>
        <dbReference type="Proteomes" id="UP000435648"/>
    </source>
</evidence>
<feature type="domain" description="Transposase IS116/IS110/IS902 C-terminal" evidence="3">
    <location>
        <begin position="271"/>
        <end position="346"/>
    </location>
</feature>
<feature type="domain" description="Transposase IS110-like N-terminal" evidence="2">
    <location>
        <begin position="76"/>
        <end position="224"/>
    </location>
</feature>
<accession>A0A857C464</accession>
<name>A0A857C464_9HYPH</name>
<reference evidence="4 5" key="1">
    <citation type="submission" date="2019-12" db="EMBL/GenBank/DDBJ databases">
        <title>The genome of Stappia indica PHM037.</title>
        <authorList>
            <person name="Kacar D."/>
            <person name="Galan B."/>
            <person name="Canedo L."/>
            <person name="Rodriguez P."/>
            <person name="de la Calle F."/>
            <person name="Garcia J.L."/>
        </authorList>
    </citation>
    <scope>NUCLEOTIDE SEQUENCE [LARGE SCALE GENOMIC DNA]</scope>
    <source>
        <strain evidence="4 5">PHM037</strain>
    </source>
</reference>
<dbReference type="Pfam" id="PF02371">
    <property type="entry name" value="Transposase_20"/>
    <property type="match status" value="1"/>
</dbReference>
<dbReference type="Pfam" id="PF01548">
    <property type="entry name" value="DEDD_Tnp_IS110"/>
    <property type="match status" value="1"/>
</dbReference>
<dbReference type="InterPro" id="IPR002525">
    <property type="entry name" value="Transp_IS110-like_N"/>
</dbReference>
<dbReference type="GO" id="GO:0006313">
    <property type="term" value="P:DNA transposition"/>
    <property type="evidence" value="ECO:0007669"/>
    <property type="project" value="InterPro"/>
</dbReference>
<protein>
    <submittedName>
        <fullName evidence="4">Transposase</fullName>
    </submittedName>
</protein>
<evidence type="ECO:0000313" key="4">
    <source>
        <dbReference type="EMBL" id="QGZ33392.1"/>
    </source>
</evidence>
<gene>
    <name evidence="4" type="ORF">GH266_02080</name>
</gene>
<proteinExistence type="predicted"/>
<feature type="region of interest" description="Disordered" evidence="1">
    <location>
        <begin position="1"/>
        <end position="20"/>
    </location>
</feature>
<evidence type="ECO:0000259" key="2">
    <source>
        <dbReference type="Pfam" id="PF01548"/>
    </source>
</evidence>
<feature type="compositionally biased region" description="Basic and acidic residues" evidence="1">
    <location>
        <begin position="11"/>
        <end position="20"/>
    </location>
</feature>
<sequence>MVEFGWSPGLNRRETSGRRPDRDWAFARRHHGPCRFLFPLGELIGPLADTTPANNPKHDQDTTAMAFLEHAPSHVVGIDVSKLTLAVCPAPGNTACTAACTVASTVANTARAIRKLVAGLPSGTLIVCEPTGGHEALLLAELAAAGIACHRADTLKARAFARSFGRLAKTDAIDAALLAAYGQERWRHLPLHRPADRTQAQLAALVARRHDLMAIRGAELNRAKSPGCTLVSASCRSLVRTLDRQIETIDTAIAGLCAQCTLLARRIALYRSLPGVGPRTAISLAAAMPELGTMTGKQAASLAGLAPHPNDSGTLKGYRKTRGGRPQIRSILFMAALSAARCKGPLRPVFQRLIANGKKPIVALTALMRKIVVILNARMRDHLNDMS</sequence>
<evidence type="ECO:0000259" key="3">
    <source>
        <dbReference type="Pfam" id="PF02371"/>
    </source>
</evidence>
<dbReference type="InterPro" id="IPR047650">
    <property type="entry name" value="Transpos_IS110"/>
</dbReference>
<dbReference type="GO" id="GO:0003677">
    <property type="term" value="F:DNA binding"/>
    <property type="evidence" value="ECO:0007669"/>
    <property type="project" value="InterPro"/>
</dbReference>
<organism evidence="4 5">
    <name type="scientific">Stappia indica</name>
    <dbReference type="NCBI Taxonomy" id="538381"/>
    <lineage>
        <taxon>Bacteria</taxon>
        <taxon>Pseudomonadati</taxon>
        <taxon>Pseudomonadota</taxon>
        <taxon>Alphaproteobacteria</taxon>
        <taxon>Hyphomicrobiales</taxon>
        <taxon>Stappiaceae</taxon>
        <taxon>Stappia</taxon>
    </lineage>
</organism>
<dbReference type="PANTHER" id="PTHR33055:SF13">
    <property type="entry name" value="TRANSPOSASE"/>
    <property type="match status" value="1"/>
</dbReference>
<dbReference type="EMBL" id="CP046908">
    <property type="protein sequence ID" value="QGZ33392.1"/>
    <property type="molecule type" value="Genomic_DNA"/>
</dbReference>
<dbReference type="KEGG" id="siw:GH266_02080"/>
<dbReference type="PANTHER" id="PTHR33055">
    <property type="entry name" value="TRANSPOSASE FOR INSERTION SEQUENCE ELEMENT IS1111A"/>
    <property type="match status" value="1"/>
</dbReference>
<dbReference type="AlphaFoldDB" id="A0A857C464"/>
<dbReference type="InterPro" id="IPR003346">
    <property type="entry name" value="Transposase_20"/>
</dbReference>
<dbReference type="GO" id="GO:0004803">
    <property type="term" value="F:transposase activity"/>
    <property type="evidence" value="ECO:0007669"/>
    <property type="project" value="InterPro"/>
</dbReference>